<comment type="caution">
    <text evidence="1">The sequence shown here is derived from an EMBL/GenBank/DDBJ whole genome shotgun (WGS) entry which is preliminary data.</text>
</comment>
<evidence type="ECO:0000313" key="2">
    <source>
        <dbReference type="Proteomes" id="UP000003438"/>
    </source>
</evidence>
<dbReference type="AlphaFoldDB" id="D1PLF0"/>
<keyword evidence="2" id="KW-1185">Reference proteome</keyword>
<sequence length="78" mass="8819">MQLIPCKYFLQGCTKAPAQRLVQRFGTAQADNNLTFGTVQFHALNQYAAEGVAELLVRRKLRPDLGNKWFQNSSFATE</sequence>
<name>D1PLF0_9FIRM</name>
<organism evidence="1 2">
    <name type="scientific">Subdoligranulum variabile DSM 15176</name>
    <dbReference type="NCBI Taxonomy" id="411471"/>
    <lineage>
        <taxon>Bacteria</taxon>
        <taxon>Bacillati</taxon>
        <taxon>Bacillota</taxon>
        <taxon>Clostridia</taxon>
        <taxon>Eubacteriales</taxon>
        <taxon>Oscillospiraceae</taxon>
        <taxon>Subdoligranulum</taxon>
    </lineage>
</organism>
<accession>D1PLF0</accession>
<proteinExistence type="predicted"/>
<dbReference type="EMBL" id="ACBY02000020">
    <property type="protein sequence ID" value="EFB76808.1"/>
    <property type="molecule type" value="Genomic_DNA"/>
</dbReference>
<dbReference type="Proteomes" id="UP000003438">
    <property type="component" value="Unassembled WGS sequence"/>
</dbReference>
<reference evidence="1" key="1">
    <citation type="submission" date="2009-12" db="EMBL/GenBank/DDBJ databases">
        <authorList>
            <person name="Weinstock G."/>
            <person name="Sodergren E."/>
            <person name="Clifton S."/>
            <person name="Fulton L."/>
            <person name="Fulton B."/>
            <person name="Courtney L."/>
            <person name="Fronick C."/>
            <person name="Harrison M."/>
            <person name="Strong C."/>
            <person name="Farmer C."/>
            <person name="Delahaunty K."/>
            <person name="Markovic C."/>
            <person name="Hall O."/>
            <person name="Minx P."/>
            <person name="Tomlinson C."/>
            <person name="Mitreva M."/>
            <person name="Nelson J."/>
            <person name="Hou S."/>
            <person name="Wollam A."/>
            <person name="Pepin K.H."/>
            <person name="Johnson M."/>
            <person name="Bhonagiri V."/>
            <person name="Nash W.E."/>
            <person name="Warren W."/>
            <person name="Chinwalla A."/>
            <person name="Mardis E.R."/>
            <person name="Wilson R.K."/>
        </authorList>
    </citation>
    <scope>NUCLEOTIDE SEQUENCE [LARGE SCALE GENOMIC DNA]</scope>
    <source>
        <strain evidence="1">DSM 15176</strain>
    </source>
</reference>
<evidence type="ECO:0000313" key="1">
    <source>
        <dbReference type="EMBL" id="EFB76808.1"/>
    </source>
</evidence>
<protein>
    <submittedName>
        <fullName evidence="1">Uncharacterized protein</fullName>
    </submittedName>
</protein>
<dbReference type="HOGENOM" id="CLU_2620710_0_0_9"/>
<gene>
    <name evidence="1" type="ORF">SUBVAR_05191</name>
</gene>